<evidence type="ECO:0000256" key="1">
    <source>
        <dbReference type="SAM" id="Phobius"/>
    </source>
</evidence>
<gene>
    <name evidence="2" type="ORF">H8R92_08795</name>
</gene>
<keyword evidence="3" id="KW-1185">Reference proteome</keyword>
<protein>
    <recommendedName>
        <fullName evidence="4">Tetratricopeptide repeat protein</fullName>
    </recommendedName>
</protein>
<sequence length="269" mass="30533">MGNIKQSTIYILFFIIIFLVTLSINKILAITLLLVALCILLGKNIYLRKIIKANKLYSGKNYSEALKLYRQTVNRKNIPGFIVNNYLIMELKYGDCTIAQNYINSLSLNNSKIKSADLLSIKISKSLVAWKNNKSDEAINYLKELLEESETTYLYETLTSLLIVNNKLDDALTIIDKGLNYNDTSNVLKSNFAEANYLLGNYNVAEVKFKELVDSNVSFMEPYYYLGLILLNNNENDAALEILKKATLFNDSLVSLVNCEKIKNLITSI</sequence>
<comment type="caution">
    <text evidence="2">The sequence shown here is derived from an EMBL/GenBank/DDBJ whole genome shotgun (WGS) entry which is preliminary data.</text>
</comment>
<dbReference type="AlphaFoldDB" id="A0A8I0DPR5"/>
<evidence type="ECO:0008006" key="4">
    <source>
        <dbReference type="Google" id="ProtNLM"/>
    </source>
</evidence>
<feature type="transmembrane region" description="Helical" evidence="1">
    <location>
        <begin position="30"/>
        <end position="47"/>
    </location>
</feature>
<dbReference type="InterPro" id="IPR011990">
    <property type="entry name" value="TPR-like_helical_dom_sf"/>
</dbReference>
<keyword evidence="1" id="KW-1133">Transmembrane helix</keyword>
<dbReference type="RefSeq" id="WP_022212982.1">
    <property type="nucleotide sequence ID" value="NZ_JACOOQ010000013.1"/>
</dbReference>
<keyword evidence="1" id="KW-0472">Membrane</keyword>
<evidence type="ECO:0000313" key="3">
    <source>
        <dbReference type="Proteomes" id="UP000662088"/>
    </source>
</evidence>
<evidence type="ECO:0000313" key="2">
    <source>
        <dbReference type="EMBL" id="MBC5640511.1"/>
    </source>
</evidence>
<dbReference type="SUPFAM" id="SSF48452">
    <property type="entry name" value="TPR-like"/>
    <property type="match status" value="1"/>
</dbReference>
<dbReference type="EMBL" id="JACOOQ010000013">
    <property type="protein sequence ID" value="MBC5640511.1"/>
    <property type="molecule type" value="Genomic_DNA"/>
</dbReference>
<name>A0A8I0DPR5_9CLOT</name>
<proteinExistence type="predicted"/>
<keyword evidence="1" id="KW-0812">Transmembrane</keyword>
<dbReference type="Gene3D" id="1.25.40.10">
    <property type="entry name" value="Tetratricopeptide repeat domain"/>
    <property type="match status" value="1"/>
</dbReference>
<dbReference type="Proteomes" id="UP000662088">
    <property type="component" value="Unassembled WGS sequence"/>
</dbReference>
<organism evidence="2 3">
    <name type="scientific">Clostridium lentum</name>
    <dbReference type="NCBI Taxonomy" id="2763037"/>
    <lineage>
        <taxon>Bacteria</taxon>
        <taxon>Bacillati</taxon>
        <taxon>Bacillota</taxon>
        <taxon>Clostridia</taxon>
        <taxon>Eubacteriales</taxon>
        <taxon>Clostridiaceae</taxon>
        <taxon>Clostridium</taxon>
    </lineage>
</organism>
<accession>A0A8I0DPR5</accession>
<feature type="transmembrane region" description="Helical" evidence="1">
    <location>
        <begin position="7"/>
        <end position="24"/>
    </location>
</feature>
<reference evidence="2" key="1">
    <citation type="submission" date="2020-08" db="EMBL/GenBank/DDBJ databases">
        <title>Genome public.</title>
        <authorList>
            <person name="Liu C."/>
            <person name="Sun Q."/>
        </authorList>
    </citation>
    <scope>NUCLEOTIDE SEQUENCE</scope>
    <source>
        <strain evidence="2">NSJ-42</strain>
    </source>
</reference>